<comment type="catalytic activity">
    <reaction evidence="11 12">
        <text>an alpha-D-Man-(1-&gt;3)-[alpha-D-Man-(1-&gt;6)]-beta-D-Man-(1-&gt;4)-beta-D-GlcNAc-(1-&gt;4)-alpha-D-GlcNAc-diphospho-di-trans,poly-cis-dolichol + 2 GDP-alpha-D-mannose = an alpha-D-Man-(1-&gt;2)-alpha-D-Man-(1-&gt;2)-alpha-D-Man-(1-&gt;3)-[alpha-D-Man-(1-&gt;6)]-beta-D-Man-(1-&gt;4)-beta-D-GlcNAc-(1-&gt;4)-alpha-D-GlcNAc-diphospho-di-trans,poly-cis-dolichol + 2 GDP + 2 H(+)</text>
        <dbReference type="Rhea" id="RHEA:29523"/>
        <dbReference type="Rhea" id="RHEA-COMP:19515"/>
        <dbReference type="Rhea" id="RHEA-COMP:19516"/>
        <dbReference type="ChEBI" id="CHEBI:15378"/>
        <dbReference type="ChEBI" id="CHEBI:57527"/>
        <dbReference type="ChEBI" id="CHEBI:58189"/>
        <dbReference type="ChEBI" id="CHEBI:132511"/>
        <dbReference type="ChEBI" id="CHEBI:132515"/>
        <dbReference type="EC" id="2.4.1.131"/>
    </reaction>
    <physiologicalReaction direction="left-to-right" evidence="11 12">
        <dbReference type="Rhea" id="RHEA:29524"/>
    </physiologicalReaction>
</comment>
<dbReference type="Pfam" id="PF00534">
    <property type="entry name" value="Glycos_transf_1"/>
    <property type="match status" value="1"/>
</dbReference>
<dbReference type="InterPro" id="IPR001296">
    <property type="entry name" value="Glyco_trans_1"/>
</dbReference>
<comment type="similarity">
    <text evidence="12">Belongs to the glycosyltransferase group 1 family. Glycosyltransferase 4 subfamily.</text>
</comment>
<dbReference type="UniPathway" id="UPA00378"/>
<dbReference type="FunFam" id="3.40.50.2000:FF:000256">
    <property type="entry name" value="GDP-Man:Man(3)GlcNAc(2)-PP-Dol alpha-1,2-mannosyltransferase"/>
    <property type="match status" value="1"/>
</dbReference>
<keyword evidence="9" id="KW-1133">Transmembrane helix</keyword>
<evidence type="ECO:0000313" key="16">
    <source>
        <dbReference type="EMBL" id="KAG2233841.1"/>
    </source>
</evidence>
<reference evidence="16" key="1">
    <citation type="submission" date="2021-01" db="EMBL/GenBank/DDBJ databases">
        <title>Metabolic potential, ecology and presence of endohyphal bacteria is reflected in genomic diversity of Mucoromycotina.</title>
        <authorList>
            <person name="Muszewska A."/>
            <person name="Okrasinska A."/>
            <person name="Steczkiewicz K."/>
            <person name="Drgas O."/>
            <person name="Orlowska M."/>
            <person name="Perlinska-Lenart U."/>
            <person name="Aleksandrzak-Piekarczyk T."/>
            <person name="Szatraj K."/>
            <person name="Zielenkiewicz U."/>
            <person name="Pilsyk S."/>
            <person name="Malc E."/>
            <person name="Mieczkowski P."/>
            <person name="Kruszewska J.S."/>
            <person name="Biernat P."/>
            <person name="Pawlowska J."/>
        </authorList>
    </citation>
    <scope>NUCLEOTIDE SEQUENCE</scope>
    <source>
        <strain evidence="16">WA0000018081</strain>
    </source>
</reference>
<evidence type="ECO:0000256" key="6">
    <source>
        <dbReference type="ARBA" id="ARBA00022679"/>
    </source>
</evidence>
<evidence type="ECO:0000256" key="12">
    <source>
        <dbReference type="RuleBase" id="RU367051"/>
    </source>
</evidence>
<dbReference type="CDD" id="cd03806">
    <property type="entry name" value="GT4_ALG11-like"/>
    <property type="match status" value="1"/>
</dbReference>
<evidence type="ECO:0000256" key="7">
    <source>
        <dbReference type="ARBA" id="ARBA00022692"/>
    </source>
</evidence>
<dbReference type="SUPFAM" id="SSF53756">
    <property type="entry name" value="UDP-Glycosyltransferase/glycogen phosphorylase"/>
    <property type="match status" value="1"/>
</dbReference>
<dbReference type="InterPro" id="IPR031814">
    <property type="entry name" value="ALG11_N"/>
</dbReference>
<sequence length="480" mass="53594">MNFPLSLAFWLMAIGLIAVFAVTVIKSSVSSTKNENRAQLLQALGPDALNIRQPSFVGFFHPYCNAGGGGERVLWTAIRDVQKEFPNVICAVYTGDIDATKEQILKKIRNGFDIELDPTRLAFIYLTKRFLVEDGLFPRFTLILQSLASLAIGYEAISKLIPDIYFDTMGYAFTYPLVHYFTQVKIVTYTHYPTISSDMVNRVYERRAAHNNDARLASSVIWSTGKLIYYRIFAKVYGFCGSFANIVMVNSSWTKGHIDELWHTKSEIVYPPCDTERLNALPLTGRKPIIVSVAQFRPEKDHSLQLKSLAKMLQKYPETKSMGIELVLIGSSRNEGDAKRIDNLRKEAVELGIKDYVRFEVNASYDLLVSSLGLAKVGLHTMWNEHFGIGVVEYMAAGLIPVAHKSGGPLLDIVTEYDGKPVGYLADTAETFADSLYSALSLSEKEYQEMASSARASATDKFSEEAFGSDILRALRPCLT</sequence>
<feature type="signal peptide" evidence="13">
    <location>
        <begin position="1"/>
        <end position="21"/>
    </location>
</feature>
<keyword evidence="5 12" id="KW-0328">Glycosyltransferase</keyword>
<proteinExistence type="inferred from homology"/>
<comment type="caution">
    <text evidence="16">The sequence shown here is derived from an EMBL/GenBank/DDBJ whole genome shotgun (WGS) entry which is preliminary data.</text>
</comment>
<dbReference type="GO" id="GO:0005789">
    <property type="term" value="C:endoplasmic reticulum membrane"/>
    <property type="evidence" value="ECO:0007669"/>
    <property type="project" value="UniProtKB-SubCell"/>
</dbReference>
<evidence type="ECO:0000259" key="15">
    <source>
        <dbReference type="Pfam" id="PF15924"/>
    </source>
</evidence>
<keyword evidence="8 12" id="KW-0256">Endoplasmic reticulum</keyword>
<dbReference type="Gene3D" id="3.40.50.2000">
    <property type="entry name" value="Glycogen Phosphorylase B"/>
    <property type="match status" value="1"/>
</dbReference>
<keyword evidence="7" id="KW-0812">Transmembrane</keyword>
<evidence type="ECO:0000256" key="10">
    <source>
        <dbReference type="ARBA" id="ARBA00023136"/>
    </source>
</evidence>
<comment type="pathway">
    <text evidence="2 12">Protein modification; protein glycosylation.</text>
</comment>
<evidence type="ECO:0000256" key="11">
    <source>
        <dbReference type="ARBA" id="ARBA00045065"/>
    </source>
</evidence>
<dbReference type="Proteomes" id="UP000613177">
    <property type="component" value="Unassembled WGS sequence"/>
</dbReference>
<comment type="subcellular location">
    <subcellularLocation>
        <location evidence="1">Endoplasmic reticulum membrane</location>
        <topology evidence="1">Single-pass membrane protein</topology>
    </subcellularLocation>
</comment>
<dbReference type="PANTHER" id="PTHR45919:SF1">
    <property type="entry name" value="GDP-MAN:MAN(3)GLCNAC(2)-PP-DOL ALPHA-1,2-MANNOSYLTRANSFERASE"/>
    <property type="match status" value="1"/>
</dbReference>
<dbReference type="PANTHER" id="PTHR45919">
    <property type="entry name" value="GDP-MAN:MAN(3)GLCNAC(2)-PP-DOL ALPHA-1,2-MANNOSYLTRANSFERASE"/>
    <property type="match status" value="1"/>
</dbReference>
<accession>A0A8H7VTC3</accession>
<gene>
    <name evidence="16" type="ORF">INT48_005287</name>
</gene>
<keyword evidence="13" id="KW-0732">Signal</keyword>
<evidence type="ECO:0000256" key="5">
    <source>
        <dbReference type="ARBA" id="ARBA00022676"/>
    </source>
</evidence>
<keyword evidence="10" id="KW-0472">Membrane</keyword>
<keyword evidence="6 12" id="KW-0808">Transferase</keyword>
<feature type="domain" description="ALG11 mannosyltransferase N-terminal" evidence="15">
    <location>
        <begin position="56"/>
        <end position="262"/>
    </location>
</feature>
<evidence type="ECO:0000256" key="3">
    <source>
        <dbReference type="ARBA" id="ARBA00012645"/>
    </source>
</evidence>
<dbReference type="GO" id="GO:0004377">
    <property type="term" value="F:GDP-Man:Man(3)GlcNAc(2)-PP-Dol alpha-1,2-mannosyltransferase activity"/>
    <property type="evidence" value="ECO:0007669"/>
    <property type="project" value="UniProtKB-UniRule"/>
</dbReference>
<evidence type="ECO:0000259" key="14">
    <source>
        <dbReference type="Pfam" id="PF00534"/>
    </source>
</evidence>
<evidence type="ECO:0000256" key="8">
    <source>
        <dbReference type="ARBA" id="ARBA00022824"/>
    </source>
</evidence>
<protein>
    <recommendedName>
        <fullName evidence="4 12">GDP-Man:Man(3)GlcNAc(2)-PP-Dol alpha-1,2-mannosyltransferase</fullName>
        <ecNumber evidence="3 12">2.4.1.131</ecNumber>
    </recommendedName>
</protein>
<evidence type="ECO:0000256" key="9">
    <source>
        <dbReference type="ARBA" id="ARBA00022989"/>
    </source>
</evidence>
<evidence type="ECO:0000256" key="1">
    <source>
        <dbReference type="ARBA" id="ARBA00004389"/>
    </source>
</evidence>
<feature type="domain" description="Glycosyl transferase family 1" evidence="14">
    <location>
        <begin position="281"/>
        <end position="455"/>
    </location>
</feature>
<dbReference type="EC" id="2.4.1.131" evidence="3 12"/>
<name>A0A8H7VTC3_9FUNG</name>
<dbReference type="Pfam" id="PF15924">
    <property type="entry name" value="ALG11_N"/>
    <property type="match status" value="1"/>
</dbReference>
<comment type="function">
    <text evidence="12">GDP-Man:Man(3)GlcNAc(2)-PP-Dol alpha-1,2-mannosyltransferase that operates in the biosynthetic pathway of dolichol-linked oligosaccharides, the glycan precursors employed in protein asparagine (N)-glycosylation. The assembly of dolichol-linked oligosaccharides begins on the cytosolic side of the endoplasmic reticulum membrane and finishes in its lumen. The sequential addition of sugars to dolichol pyrophosphate produces dolichol-linked oligosaccharides containing fourteen sugars, including two GlcNAcs, nine mannoses and three glucoses. Once assembled, the oligosaccharide is transferred from the lipid to nascent proteins by oligosaccharyltransferases. Catalyzes, on the cytoplasmic face of the endoplasmic reticulum, the addition of the fourth and fifth mannose residues to the dolichol-linked oligosaccharide chain, to produce Man(5)GlcNAc(2)-PP-dolichol core oligosaccharide.</text>
</comment>
<organism evidence="16 17">
    <name type="scientific">Thamnidium elegans</name>
    <dbReference type="NCBI Taxonomy" id="101142"/>
    <lineage>
        <taxon>Eukaryota</taxon>
        <taxon>Fungi</taxon>
        <taxon>Fungi incertae sedis</taxon>
        <taxon>Mucoromycota</taxon>
        <taxon>Mucoromycotina</taxon>
        <taxon>Mucoromycetes</taxon>
        <taxon>Mucorales</taxon>
        <taxon>Mucorineae</taxon>
        <taxon>Mucoraceae</taxon>
        <taxon>Thamnidium</taxon>
    </lineage>
</organism>
<dbReference type="InterPro" id="IPR038013">
    <property type="entry name" value="ALG11"/>
</dbReference>
<evidence type="ECO:0000313" key="17">
    <source>
        <dbReference type="Proteomes" id="UP000613177"/>
    </source>
</evidence>
<dbReference type="GO" id="GO:0006487">
    <property type="term" value="P:protein N-linked glycosylation"/>
    <property type="evidence" value="ECO:0007669"/>
    <property type="project" value="TreeGrafter"/>
</dbReference>
<dbReference type="AlphaFoldDB" id="A0A8H7VTC3"/>
<keyword evidence="17" id="KW-1185">Reference proteome</keyword>
<evidence type="ECO:0000256" key="4">
    <source>
        <dbReference type="ARBA" id="ARBA00022018"/>
    </source>
</evidence>
<evidence type="ECO:0000256" key="13">
    <source>
        <dbReference type="SAM" id="SignalP"/>
    </source>
</evidence>
<dbReference type="EMBL" id="JAEPRE010000068">
    <property type="protein sequence ID" value="KAG2233841.1"/>
    <property type="molecule type" value="Genomic_DNA"/>
</dbReference>
<evidence type="ECO:0000256" key="2">
    <source>
        <dbReference type="ARBA" id="ARBA00004922"/>
    </source>
</evidence>
<feature type="chain" id="PRO_5034963202" description="GDP-Man:Man(3)GlcNAc(2)-PP-Dol alpha-1,2-mannosyltransferase" evidence="13">
    <location>
        <begin position="22"/>
        <end position="480"/>
    </location>
</feature>